<accession>W3WU42</accession>
<evidence type="ECO:0000313" key="3">
    <source>
        <dbReference type="Proteomes" id="UP000030651"/>
    </source>
</evidence>
<dbReference type="OMA" id="AGNSHIN"/>
<dbReference type="EMBL" id="KI912116">
    <property type="protein sequence ID" value="ETS77398.1"/>
    <property type="molecule type" value="Genomic_DNA"/>
</dbReference>
<dbReference type="eggNOG" id="ENOG502TABF">
    <property type="taxonomic scope" value="Eukaryota"/>
</dbReference>
<dbReference type="InParanoid" id="W3WU42"/>
<gene>
    <name evidence="2" type="ORF">PFICI_11272</name>
</gene>
<keyword evidence="3" id="KW-1185">Reference proteome</keyword>
<sequence>MTTIDSLPAVDPSIFTHQKLDLSQQQIRILRLLPGEWSDPIQCSLYIVYMSMHPPYEALSYAWGDATNRRPIFIDGTLCQVTSNLAAALRRLRTPAQDRHLWVDAVCINQMDNTEKSHQVNLMRDIYSNAEEGLLWLGDFEEDHHGTDSTGPVYSISSNEHLSHTQNLSSVSDTDSAPPALGSTIISQAAAAKAFSLIRRLASNDHIPHENLVEETQALNTLMNLAWWQRMWTVQEAILPRKTTIICGWLSMDWNLLASAASNVSSHNNQCCSRLFGESTFGMLVVFHQRVGTITEFRMNEISMFKLRSAFIFFQNRLASDPRDKVFGLLGLFPSQMQYFSKGADYSLSKQEVYKRMTFHLIKEYGNLFPLLRGDEKKRRRTLPSWVPDLEAKIDETMLDLAMQWLCIYNLFDATSGSQLELGNRILNHFRLKGVFVDEISVLMEFKNLGDAAGVVEQLKGLVTSAFSLQDDYPMGGTYEDAFWRTLRRDYSVESNQDGSGAFRRLRPSEFHDMGNVDIRDLYDNEAFCLTKNGLIGVGPAGCRVDDRVYVLFGGKLPFILRSARRRGKQNCFKYIGPGYVHGIMDGEALETKVDPDDITLI</sequence>
<dbReference type="STRING" id="1229662.W3WU42"/>
<dbReference type="AlphaFoldDB" id="W3WU42"/>
<feature type="domain" description="Heterokaryon incompatibility" evidence="1">
    <location>
        <begin position="56"/>
        <end position="236"/>
    </location>
</feature>
<dbReference type="InterPro" id="IPR052895">
    <property type="entry name" value="HetReg/Transcr_Mod"/>
</dbReference>
<dbReference type="Pfam" id="PF06985">
    <property type="entry name" value="HET"/>
    <property type="match status" value="1"/>
</dbReference>
<reference evidence="3" key="1">
    <citation type="journal article" date="2015" name="BMC Genomics">
        <title>Genomic and transcriptomic analysis of the endophytic fungus Pestalotiopsis fici reveals its lifestyle and high potential for synthesis of natural products.</title>
        <authorList>
            <person name="Wang X."/>
            <person name="Zhang X."/>
            <person name="Liu L."/>
            <person name="Xiang M."/>
            <person name="Wang W."/>
            <person name="Sun X."/>
            <person name="Che Y."/>
            <person name="Guo L."/>
            <person name="Liu G."/>
            <person name="Guo L."/>
            <person name="Wang C."/>
            <person name="Yin W.B."/>
            <person name="Stadler M."/>
            <person name="Zhang X."/>
            <person name="Liu X."/>
        </authorList>
    </citation>
    <scope>NUCLEOTIDE SEQUENCE [LARGE SCALE GENOMIC DNA]</scope>
    <source>
        <strain evidence="3">W106-1 / CGMCC3.15140</strain>
    </source>
</reference>
<organism evidence="2 3">
    <name type="scientific">Pestalotiopsis fici (strain W106-1 / CGMCC3.15140)</name>
    <dbReference type="NCBI Taxonomy" id="1229662"/>
    <lineage>
        <taxon>Eukaryota</taxon>
        <taxon>Fungi</taxon>
        <taxon>Dikarya</taxon>
        <taxon>Ascomycota</taxon>
        <taxon>Pezizomycotina</taxon>
        <taxon>Sordariomycetes</taxon>
        <taxon>Xylariomycetidae</taxon>
        <taxon>Amphisphaeriales</taxon>
        <taxon>Sporocadaceae</taxon>
        <taxon>Pestalotiopsis</taxon>
    </lineage>
</organism>
<dbReference type="GeneID" id="19276285"/>
<dbReference type="PANTHER" id="PTHR24148">
    <property type="entry name" value="ANKYRIN REPEAT DOMAIN-CONTAINING PROTEIN 39 HOMOLOG-RELATED"/>
    <property type="match status" value="1"/>
</dbReference>
<dbReference type="RefSeq" id="XP_007838044.1">
    <property type="nucleotide sequence ID" value="XM_007839853.1"/>
</dbReference>
<dbReference type="HOGENOM" id="CLU_004184_7_2_1"/>
<dbReference type="InterPro" id="IPR010730">
    <property type="entry name" value="HET"/>
</dbReference>
<dbReference type="Proteomes" id="UP000030651">
    <property type="component" value="Unassembled WGS sequence"/>
</dbReference>
<protein>
    <recommendedName>
        <fullName evidence="1">Heterokaryon incompatibility domain-containing protein</fullName>
    </recommendedName>
</protein>
<dbReference type="PANTHER" id="PTHR24148:SF73">
    <property type="entry name" value="HET DOMAIN PROTEIN (AFU_ORTHOLOGUE AFUA_8G01020)"/>
    <property type="match status" value="1"/>
</dbReference>
<evidence type="ECO:0000259" key="1">
    <source>
        <dbReference type="Pfam" id="PF06985"/>
    </source>
</evidence>
<name>W3WU42_PESFW</name>
<dbReference type="OrthoDB" id="3557394at2759"/>
<evidence type="ECO:0000313" key="2">
    <source>
        <dbReference type="EMBL" id="ETS77398.1"/>
    </source>
</evidence>
<proteinExistence type="predicted"/>
<dbReference type="KEGG" id="pfy:PFICI_11272"/>
<dbReference type="Pfam" id="PF26639">
    <property type="entry name" value="Het-6_barrel"/>
    <property type="match status" value="1"/>
</dbReference>